<dbReference type="GO" id="GO:0005736">
    <property type="term" value="C:RNA polymerase I complex"/>
    <property type="evidence" value="ECO:0007669"/>
    <property type="project" value="TreeGrafter"/>
</dbReference>
<dbReference type="Pfam" id="PF13656">
    <property type="entry name" value="RNA_pol_L_2"/>
    <property type="match status" value="1"/>
</dbReference>
<dbReference type="CDD" id="cd07029">
    <property type="entry name" value="RNAP_I_III_AC19"/>
    <property type="match status" value="1"/>
</dbReference>
<dbReference type="GO" id="GO:0003899">
    <property type="term" value="F:DNA-directed RNA polymerase activity"/>
    <property type="evidence" value="ECO:0007669"/>
    <property type="project" value="InterPro"/>
</dbReference>
<accession>S8D2U7</accession>
<dbReference type="GO" id="GO:0006362">
    <property type="term" value="P:transcription elongation by RNA polymerase I"/>
    <property type="evidence" value="ECO:0007669"/>
    <property type="project" value="TreeGrafter"/>
</dbReference>
<evidence type="ECO:0000256" key="4">
    <source>
        <dbReference type="ARBA" id="ARBA00023163"/>
    </source>
</evidence>
<dbReference type="PANTHER" id="PTHR13946:SF28">
    <property type="entry name" value="DNA-DIRECTED RNA POLYMERASES I AND III SUBUNIT RPAC2"/>
    <property type="match status" value="1"/>
</dbReference>
<evidence type="ECO:0000256" key="5">
    <source>
        <dbReference type="ARBA" id="ARBA00023242"/>
    </source>
</evidence>
<proteinExistence type="inferred from homology"/>
<dbReference type="InterPro" id="IPR036603">
    <property type="entry name" value="RBP11-like"/>
</dbReference>
<name>S8D2U7_9LAMI</name>
<dbReference type="InterPro" id="IPR008193">
    <property type="entry name" value="RNA_pol_Rpb11_13-16kDa_CS"/>
</dbReference>
<comment type="subcellular location">
    <subcellularLocation>
        <location evidence="1">Nucleus</location>
    </subcellularLocation>
</comment>
<dbReference type="OrthoDB" id="510325at2759"/>
<dbReference type="Proteomes" id="UP000015453">
    <property type="component" value="Unassembled WGS sequence"/>
</dbReference>
<keyword evidence="4" id="KW-0804">Transcription</keyword>
<keyword evidence="3" id="KW-0240">DNA-directed RNA polymerase</keyword>
<evidence type="ECO:0000259" key="7">
    <source>
        <dbReference type="Pfam" id="PF13656"/>
    </source>
</evidence>
<dbReference type="InterPro" id="IPR033898">
    <property type="entry name" value="RNAP_AC19"/>
</dbReference>
<dbReference type="GO" id="GO:0005666">
    <property type="term" value="C:RNA polymerase III complex"/>
    <property type="evidence" value="ECO:0007669"/>
    <property type="project" value="TreeGrafter"/>
</dbReference>
<gene>
    <name evidence="8" type="ORF">M569_01037</name>
</gene>
<protein>
    <recommendedName>
        <fullName evidence="2">DNA-directed RNA polymerases I and III subunit RPAC2</fullName>
    </recommendedName>
</protein>
<dbReference type="HAMAP" id="MF_00261">
    <property type="entry name" value="RNApol_arch_Rpo11"/>
    <property type="match status" value="1"/>
</dbReference>
<dbReference type="InterPro" id="IPR009025">
    <property type="entry name" value="RBP11-like_dimer"/>
</dbReference>
<evidence type="ECO:0000256" key="6">
    <source>
        <dbReference type="ARBA" id="ARBA00025751"/>
    </source>
</evidence>
<dbReference type="InterPro" id="IPR022905">
    <property type="entry name" value="Rpo11-like"/>
</dbReference>
<dbReference type="EMBL" id="AUSU01000336">
    <property type="protein sequence ID" value="EPS73720.1"/>
    <property type="molecule type" value="Genomic_DNA"/>
</dbReference>
<evidence type="ECO:0000313" key="9">
    <source>
        <dbReference type="Proteomes" id="UP000015453"/>
    </source>
</evidence>
<evidence type="ECO:0000256" key="3">
    <source>
        <dbReference type="ARBA" id="ARBA00022478"/>
    </source>
</evidence>
<keyword evidence="5" id="KW-0539">Nucleus</keyword>
<sequence length="96" mass="10986">MEQETKSESQATFSFRNEDHTLANSLRYCLNQDPRVTVCGYSIPHPSDPVVNLRVQTTGENAREVLKDSCENLIHMCQHIRSSFAQAVTEFKNKEK</sequence>
<dbReference type="PROSITE" id="PS01154">
    <property type="entry name" value="RNA_POL_L_13KD"/>
    <property type="match status" value="1"/>
</dbReference>
<feature type="domain" description="DNA-directed RNA polymerase RBP11-like dimerisation" evidence="7">
    <location>
        <begin position="11"/>
        <end position="82"/>
    </location>
</feature>
<evidence type="ECO:0000313" key="8">
    <source>
        <dbReference type="EMBL" id="EPS73720.1"/>
    </source>
</evidence>
<dbReference type="Gene3D" id="3.30.1360.10">
    <property type="entry name" value="RNA polymerase, RBP11-like subunit"/>
    <property type="match status" value="1"/>
</dbReference>
<keyword evidence="9" id="KW-1185">Reference proteome</keyword>
<dbReference type="GO" id="GO:0006383">
    <property type="term" value="P:transcription by RNA polymerase III"/>
    <property type="evidence" value="ECO:0007669"/>
    <property type="project" value="TreeGrafter"/>
</dbReference>
<dbReference type="FunFam" id="3.30.1360.10:FF:000006">
    <property type="entry name" value="DNA-directed RNA polymerases I and III subunit RPAC2"/>
    <property type="match status" value="1"/>
</dbReference>
<dbReference type="AlphaFoldDB" id="S8D2U7"/>
<reference evidence="8 9" key="1">
    <citation type="journal article" date="2013" name="BMC Genomics">
        <title>The miniature genome of a carnivorous plant Genlisea aurea contains a low number of genes and short non-coding sequences.</title>
        <authorList>
            <person name="Leushkin E.V."/>
            <person name="Sutormin R.A."/>
            <person name="Nabieva E.R."/>
            <person name="Penin A.A."/>
            <person name="Kondrashov A.S."/>
            <person name="Logacheva M.D."/>
        </authorList>
    </citation>
    <scope>NUCLEOTIDE SEQUENCE [LARGE SCALE GENOMIC DNA]</scope>
</reference>
<comment type="similarity">
    <text evidence="6">Belongs to the archaeal Rpo11/eukaryotic RPB11/RPC19 RNA polymerase subunit family.</text>
</comment>
<comment type="caution">
    <text evidence="8">The sequence shown here is derived from an EMBL/GenBank/DDBJ whole genome shotgun (WGS) entry which is preliminary data.</text>
</comment>
<evidence type="ECO:0000256" key="1">
    <source>
        <dbReference type="ARBA" id="ARBA00004123"/>
    </source>
</evidence>
<organism evidence="8 9">
    <name type="scientific">Genlisea aurea</name>
    <dbReference type="NCBI Taxonomy" id="192259"/>
    <lineage>
        <taxon>Eukaryota</taxon>
        <taxon>Viridiplantae</taxon>
        <taxon>Streptophyta</taxon>
        <taxon>Embryophyta</taxon>
        <taxon>Tracheophyta</taxon>
        <taxon>Spermatophyta</taxon>
        <taxon>Magnoliopsida</taxon>
        <taxon>eudicotyledons</taxon>
        <taxon>Gunneridae</taxon>
        <taxon>Pentapetalae</taxon>
        <taxon>asterids</taxon>
        <taxon>lamiids</taxon>
        <taxon>Lamiales</taxon>
        <taxon>Lentibulariaceae</taxon>
        <taxon>Genlisea</taxon>
    </lineage>
</organism>
<dbReference type="GO" id="GO:0003677">
    <property type="term" value="F:DNA binding"/>
    <property type="evidence" value="ECO:0007669"/>
    <property type="project" value="InterPro"/>
</dbReference>
<dbReference type="GO" id="GO:0046983">
    <property type="term" value="F:protein dimerization activity"/>
    <property type="evidence" value="ECO:0007669"/>
    <property type="project" value="InterPro"/>
</dbReference>
<evidence type="ECO:0000256" key="2">
    <source>
        <dbReference type="ARBA" id="ARBA00022079"/>
    </source>
</evidence>
<dbReference type="SUPFAM" id="SSF55257">
    <property type="entry name" value="RBP11-like subunits of RNA polymerase"/>
    <property type="match status" value="1"/>
</dbReference>
<dbReference type="PANTHER" id="PTHR13946">
    <property type="entry name" value="DNA-DIRECTED RNA POLYMERASE I,II,III"/>
    <property type="match status" value="1"/>
</dbReference>